<dbReference type="EMBL" id="REGN01002102">
    <property type="protein sequence ID" value="RNA30325.1"/>
    <property type="molecule type" value="Genomic_DNA"/>
</dbReference>
<evidence type="ECO:0000313" key="2">
    <source>
        <dbReference type="Proteomes" id="UP000276133"/>
    </source>
</evidence>
<dbReference type="Proteomes" id="UP000276133">
    <property type="component" value="Unassembled WGS sequence"/>
</dbReference>
<keyword evidence="2" id="KW-1185">Reference proteome</keyword>
<protein>
    <submittedName>
        <fullName evidence="1">Uncharacterized protein</fullName>
    </submittedName>
</protein>
<accession>A0A3M7S3Y1</accession>
<evidence type="ECO:0000313" key="1">
    <source>
        <dbReference type="EMBL" id="RNA30325.1"/>
    </source>
</evidence>
<proteinExistence type="predicted"/>
<organism evidence="1 2">
    <name type="scientific">Brachionus plicatilis</name>
    <name type="common">Marine rotifer</name>
    <name type="synonym">Brachionus muelleri</name>
    <dbReference type="NCBI Taxonomy" id="10195"/>
    <lineage>
        <taxon>Eukaryota</taxon>
        <taxon>Metazoa</taxon>
        <taxon>Spiralia</taxon>
        <taxon>Gnathifera</taxon>
        <taxon>Rotifera</taxon>
        <taxon>Eurotatoria</taxon>
        <taxon>Monogononta</taxon>
        <taxon>Pseudotrocha</taxon>
        <taxon>Ploima</taxon>
        <taxon>Brachionidae</taxon>
        <taxon>Brachionus</taxon>
    </lineage>
</organism>
<dbReference type="OrthoDB" id="10352330at2759"/>
<gene>
    <name evidence="1" type="ORF">BpHYR1_050589</name>
</gene>
<reference evidence="1 2" key="1">
    <citation type="journal article" date="2018" name="Sci. Rep.">
        <title>Genomic signatures of local adaptation to the degree of environmental predictability in rotifers.</title>
        <authorList>
            <person name="Franch-Gras L."/>
            <person name="Hahn C."/>
            <person name="Garcia-Roger E.M."/>
            <person name="Carmona M.J."/>
            <person name="Serra M."/>
            <person name="Gomez A."/>
        </authorList>
    </citation>
    <scope>NUCLEOTIDE SEQUENCE [LARGE SCALE GENOMIC DNA]</scope>
    <source>
        <strain evidence="1">HYR1</strain>
    </source>
</reference>
<sequence>MNEYTNFQSNSPRRRLSGEISLIGANCRDFEHKEKLNVLERKLEREIAIKEKKLKRSQKWDSRVEKNLILKEIYSSSSKLHLVNQPPLSPSIDEWLQMSHRKKSAITSQFYNDFMSL</sequence>
<name>A0A3M7S3Y1_BRAPC</name>
<comment type="caution">
    <text evidence="1">The sequence shown here is derived from an EMBL/GenBank/DDBJ whole genome shotgun (WGS) entry which is preliminary data.</text>
</comment>
<dbReference type="AlphaFoldDB" id="A0A3M7S3Y1"/>